<dbReference type="HOGENOM" id="CLU_136352_0_0_1"/>
<dbReference type="PANTHER" id="PTHR37849:SF1">
    <property type="entry name" value="YALI0E11605P"/>
    <property type="match status" value="1"/>
</dbReference>
<keyword evidence="1" id="KW-0812">Transmembrane</keyword>
<dbReference type="STRING" id="1168221.R7YU12"/>
<feature type="transmembrane region" description="Helical" evidence="1">
    <location>
        <begin position="57"/>
        <end position="75"/>
    </location>
</feature>
<evidence type="ECO:0000313" key="3">
    <source>
        <dbReference type="Proteomes" id="UP000016924"/>
    </source>
</evidence>
<gene>
    <name evidence="2" type="ORF">W97_04378</name>
</gene>
<protein>
    <submittedName>
        <fullName evidence="2">Uncharacterized protein</fullName>
    </submittedName>
</protein>
<dbReference type="AlphaFoldDB" id="R7YU12"/>
<evidence type="ECO:0000256" key="1">
    <source>
        <dbReference type="SAM" id="Phobius"/>
    </source>
</evidence>
<keyword evidence="1" id="KW-0472">Membrane</keyword>
<dbReference type="eggNOG" id="ENOG502S5A2">
    <property type="taxonomic scope" value="Eukaryota"/>
</dbReference>
<keyword evidence="3" id="KW-1185">Reference proteome</keyword>
<keyword evidence="1" id="KW-1133">Transmembrane helix</keyword>
<proteinExistence type="predicted"/>
<dbReference type="OrthoDB" id="5331396at2759"/>
<dbReference type="PANTHER" id="PTHR37849">
    <property type="entry name" value="YALI0E11605P"/>
    <property type="match status" value="1"/>
</dbReference>
<dbReference type="RefSeq" id="XP_007780458.1">
    <property type="nucleotide sequence ID" value="XM_007782268.1"/>
</dbReference>
<dbReference type="GeneID" id="19901689"/>
<dbReference type="OMA" id="VAKKPMG"/>
<sequence>MASRLLSRAPALVTRNVASSPTLRTPLRSFQTTARLMETPTGALPVRKPVGAFRGGLFGFLLGTTSAGAAMYYYVLDEYRVSNELLTQDIYVRPIPAPTIEQARNNFPHTLQTTVQRIESYVKVLEDKFETMSKKK</sequence>
<accession>R7YU12</accession>
<dbReference type="Proteomes" id="UP000016924">
    <property type="component" value="Unassembled WGS sequence"/>
</dbReference>
<dbReference type="EMBL" id="JH767572">
    <property type="protein sequence ID" value="EON65141.1"/>
    <property type="molecule type" value="Genomic_DNA"/>
</dbReference>
<reference evidence="3" key="1">
    <citation type="submission" date="2012-06" db="EMBL/GenBank/DDBJ databases">
        <title>The genome sequence of Coniosporium apollinis CBS 100218.</title>
        <authorList>
            <consortium name="The Broad Institute Genome Sequencing Platform"/>
            <person name="Cuomo C."/>
            <person name="Gorbushina A."/>
            <person name="Noack S."/>
            <person name="Walker B."/>
            <person name="Young S.K."/>
            <person name="Zeng Q."/>
            <person name="Gargeya S."/>
            <person name="Fitzgerald M."/>
            <person name="Haas B."/>
            <person name="Abouelleil A."/>
            <person name="Alvarado L."/>
            <person name="Arachchi H.M."/>
            <person name="Berlin A.M."/>
            <person name="Chapman S.B."/>
            <person name="Goldberg J."/>
            <person name="Griggs A."/>
            <person name="Gujja S."/>
            <person name="Hansen M."/>
            <person name="Howarth C."/>
            <person name="Imamovic A."/>
            <person name="Larimer J."/>
            <person name="McCowan C."/>
            <person name="Montmayeur A."/>
            <person name="Murphy C."/>
            <person name="Neiman D."/>
            <person name="Pearson M."/>
            <person name="Priest M."/>
            <person name="Roberts A."/>
            <person name="Saif S."/>
            <person name="Shea T."/>
            <person name="Sisk P."/>
            <person name="Sykes S."/>
            <person name="Wortman J."/>
            <person name="Nusbaum C."/>
            <person name="Birren B."/>
        </authorList>
    </citation>
    <scope>NUCLEOTIDE SEQUENCE [LARGE SCALE GENOMIC DNA]</scope>
    <source>
        <strain evidence="3">CBS 100218</strain>
    </source>
</reference>
<organism evidence="2 3">
    <name type="scientific">Coniosporium apollinis (strain CBS 100218)</name>
    <name type="common">Rock-inhabiting black yeast</name>
    <dbReference type="NCBI Taxonomy" id="1168221"/>
    <lineage>
        <taxon>Eukaryota</taxon>
        <taxon>Fungi</taxon>
        <taxon>Dikarya</taxon>
        <taxon>Ascomycota</taxon>
        <taxon>Pezizomycotina</taxon>
        <taxon>Dothideomycetes</taxon>
        <taxon>Dothideomycetes incertae sedis</taxon>
        <taxon>Coniosporium</taxon>
    </lineage>
</organism>
<name>R7YU12_CONA1</name>
<evidence type="ECO:0000313" key="2">
    <source>
        <dbReference type="EMBL" id="EON65141.1"/>
    </source>
</evidence>